<evidence type="ECO:0000256" key="7">
    <source>
        <dbReference type="RuleBase" id="RU367014"/>
    </source>
</evidence>
<comment type="subcellular location">
    <subcellularLocation>
        <location evidence="1">Cytoplasm</location>
    </subcellularLocation>
</comment>
<keyword evidence="5 7" id="KW-0342">GTP-binding</keyword>
<dbReference type="GO" id="GO:1990131">
    <property type="term" value="C:Gtr1-Gtr2 GTPase complex"/>
    <property type="evidence" value="ECO:0007669"/>
    <property type="project" value="TreeGrafter"/>
</dbReference>
<evidence type="ECO:0000256" key="1">
    <source>
        <dbReference type="ARBA" id="ARBA00004496"/>
    </source>
</evidence>
<keyword evidence="3" id="KW-0963">Cytoplasm</keyword>
<dbReference type="Proteomes" id="UP000230066">
    <property type="component" value="Unassembled WGS sequence"/>
</dbReference>
<organism evidence="8 9">
    <name type="scientific">Fasciola hepatica</name>
    <name type="common">Liver fluke</name>
    <dbReference type="NCBI Taxonomy" id="6192"/>
    <lineage>
        <taxon>Eukaryota</taxon>
        <taxon>Metazoa</taxon>
        <taxon>Spiralia</taxon>
        <taxon>Lophotrochozoa</taxon>
        <taxon>Platyhelminthes</taxon>
        <taxon>Trematoda</taxon>
        <taxon>Digenea</taxon>
        <taxon>Plagiorchiida</taxon>
        <taxon>Echinostomata</taxon>
        <taxon>Echinostomatoidea</taxon>
        <taxon>Fasciolidae</taxon>
        <taxon>Fasciola</taxon>
    </lineage>
</organism>
<dbReference type="Gene3D" id="3.40.50.300">
    <property type="entry name" value="P-loop containing nucleotide triphosphate hydrolases"/>
    <property type="match status" value="1"/>
</dbReference>
<sequence>MTNMRKKVLLMGKSGSGKTSMRSMIFANYIARDTRTLGPTMEVEHTHVRLLGGLVLNLWDCGGQEGFMESYFVNQRESIFRNVEVLIYVFDIESREIEKDFAYYESCLEAVNQNSPGAKIFCLIHKTDLVSEKDLVRIFEERREHIERVTSPVACSCFATSIWDESLFKAWSKIVYELIPNVKVLERSLKQLCEVLEADEVILFERDTFLEIACHSRSPYPDEHRFDKISNIIKHFKLSCAKVGANFTKIELHNQHFSAFIDLLTSKTYIMVICSDPSIASSAILLNIRNARKHFERLEKLEQPHSAIARR</sequence>
<dbReference type="GO" id="GO:0010507">
    <property type="term" value="P:negative regulation of autophagy"/>
    <property type="evidence" value="ECO:0007669"/>
    <property type="project" value="TreeGrafter"/>
</dbReference>
<evidence type="ECO:0000256" key="5">
    <source>
        <dbReference type="ARBA" id="ARBA00023134"/>
    </source>
</evidence>
<dbReference type="FunFam" id="3.40.50.300:FF:000488">
    <property type="entry name" value="Small monomeric GTPase (Gtr1)"/>
    <property type="match status" value="1"/>
</dbReference>
<keyword evidence="4 7" id="KW-0547">Nucleotide-binding</keyword>
<dbReference type="PANTHER" id="PTHR11259:SF1">
    <property type="entry name" value="RAS-RELATED GTP-BINDING PROTEIN"/>
    <property type="match status" value="1"/>
</dbReference>
<evidence type="ECO:0000256" key="3">
    <source>
        <dbReference type="ARBA" id="ARBA00022490"/>
    </source>
</evidence>
<dbReference type="SUPFAM" id="SSF52540">
    <property type="entry name" value="P-loop containing nucleoside triphosphate hydrolases"/>
    <property type="match status" value="1"/>
</dbReference>
<dbReference type="Pfam" id="PF04670">
    <property type="entry name" value="Gtr1_RagA"/>
    <property type="match status" value="1"/>
</dbReference>
<evidence type="ECO:0000313" key="8">
    <source>
        <dbReference type="EMBL" id="THD26462.1"/>
    </source>
</evidence>
<evidence type="ECO:0000256" key="4">
    <source>
        <dbReference type="ARBA" id="ARBA00022741"/>
    </source>
</evidence>
<name>A0A4E0S1H7_FASHE</name>
<protein>
    <submittedName>
        <fullName evidence="8">Gtr1/RagA G protein region</fullName>
    </submittedName>
</protein>
<dbReference type="GO" id="GO:1904263">
    <property type="term" value="P:positive regulation of TORC1 signaling"/>
    <property type="evidence" value="ECO:0007669"/>
    <property type="project" value="TreeGrafter"/>
</dbReference>
<dbReference type="PANTHER" id="PTHR11259">
    <property type="entry name" value="RAS-RELATED GTP BINDING RAG/GTR YEAST"/>
    <property type="match status" value="1"/>
</dbReference>
<dbReference type="GO" id="GO:0005634">
    <property type="term" value="C:nucleus"/>
    <property type="evidence" value="ECO:0007669"/>
    <property type="project" value="TreeGrafter"/>
</dbReference>
<dbReference type="AlphaFoldDB" id="A0A4E0S1H7"/>
<dbReference type="GO" id="GO:0005764">
    <property type="term" value="C:lysosome"/>
    <property type="evidence" value="ECO:0007669"/>
    <property type="project" value="TreeGrafter"/>
</dbReference>
<comment type="catalytic activity">
    <reaction evidence="6">
        <text>GTP + H2O = GDP + phosphate + H(+)</text>
        <dbReference type="Rhea" id="RHEA:19669"/>
        <dbReference type="ChEBI" id="CHEBI:15377"/>
        <dbReference type="ChEBI" id="CHEBI:15378"/>
        <dbReference type="ChEBI" id="CHEBI:37565"/>
        <dbReference type="ChEBI" id="CHEBI:43474"/>
        <dbReference type="ChEBI" id="CHEBI:58189"/>
    </reaction>
    <physiologicalReaction direction="left-to-right" evidence="6">
        <dbReference type="Rhea" id="RHEA:19670"/>
    </physiologicalReaction>
</comment>
<dbReference type="FunFam" id="3.30.450.190:FF:000002">
    <property type="entry name" value="Ras-related GTP-binding protein A"/>
    <property type="match status" value="1"/>
</dbReference>
<gene>
    <name evidence="8" type="ORF">D915_002835</name>
</gene>
<comment type="similarity">
    <text evidence="2 7">Belongs to the GTR/RAG GTP-binding protein family.</text>
</comment>
<comment type="caution">
    <text evidence="8">The sequence shown here is derived from an EMBL/GenBank/DDBJ whole genome shotgun (WGS) entry which is preliminary data.</text>
</comment>
<dbReference type="CDD" id="cd11384">
    <property type="entry name" value="RagA_like"/>
    <property type="match status" value="1"/>
</dbReference>
<dbReference type="GO" id="GO:0005525">
    <property type="term" value="F:GTP binding"/>
    <property type="evidence" value="ECO:0007669"/>
    <property type="project" value="UniProtKB-UniRule"/>
</dbReference>
<dbReference type="GO" id="GO:0009267">
    <property type="term" value="P:cellular response to starvation"/>
    <property type="evidence" value="ECO:0007669"/>
    <property type="project" value="TreeGrafter"/>
</dbReference>
<dbReference type="GO" id="GO:0003924">
    <property type="term" value="F:GTPase activity"/>
    <property type="evidence" value="ECO:0007669"/>
    <property type="project" value="TreeGrafter"/>
</dbReference>
<keyword evidence="9" id="KW-1185">Reference proteome</keyword>
<accession>A0A4E0S1H7</accession>
<evidence type="ECO:0000256" key="6">
    <source>
        <dbReference type="ARBA" id="ARBA00049117"/>
    </source>
</evidence>
<dbReference type="InterPro" id="IPR027417">
    <property type="entry name" value="P-loop_NTPase"/>
</dbReference>
<evidence type="ECO:0000313" key="9">
    <source>
        <dbReference type="Proteomes" id="UP000230066"/>
    </source>
</evidence>
<dbReference type="InterPro" id="IPR006762">
    <property type="entry name" value="Gtr1_RagA"/>
</dbReference>
<dbReference type="InterPro" id="IPR039397">
    <property type="entry name" value="RagA/B"/>
</dbReference>
<dbReference type="EMBL" id="JXXN02000733">
    <property type="protein sequence ID" value="THD26462.1"/>
    <property type="molecule type" value="Genomic_DNA"/>
</dbReference>
<reference evidence="8" key="1">
    <citation type="submission" date="2019-03" db="EMBL/GenBank/DDBJ databases">
        <title>Improved annotation for the trematode Fasciola hepatica.</title>
        <authorList>
            <person name="Choi Y.-J."/>
            <person name="Martin J."/>
            <person name="Mitreva M."/>
        </authorList>
    </citation>
    <scope>NUCLEOTIDE SEQUENCE [LARGE SCALE GENOMIC DNA]</scope>
</reference>
<proteinExistence type="inferred from homology"/>
<dbReference type="Gene3D" id="3.30.450.190">
    <property type="match status" value="1"/>
</dbReference>
<evidence type="ECO:0000256" key="2">
    <source>
        <dbReference type="ARBA" id="ARBA00007756"/>
    </source>
</evidence>